<protein>
    <submittedName>
        <fullName evidence="1">Uncharacterized protein</fullName>
    </submittedName>
</protein>
<reference evidence="1 2" key="1">
    <citation type="submission" date="2016-02" db="EMBL/GenBank/DDBJ databases">
        <title>Genome analysis of coral dinoflagellate symbionts highlights evolutionary adaptations to a symbiotic lifestyle.</title>
        <authorList>
            <person name="Aranda M."/>
            <person name="Li Y."/>
            <person name="Liew Y.J."/>
            <person name="Baumgarten S."/>
            <person name="Simakov O."/>
            <person name="Wilson M."/>
            <person name="Piel J."/>
            <person name="Ashoor H."/>
            <person name="Bougouffa S."/>
            <person name="Bajic V.B."/>
            <person name="Ryu T."/>
            <person name="Ravasi T."/>
            <person name="Bayer T."/>
            <person name="Micklem G."/>
            <person name="Kim H."/>
            <person name="Bhak J."/>
            <person name="Lajeunesse T.C."/>
            <person name="Voolstra C.R."/>
        </authorList>
    </citation>
    <scope>NUCLEOTIDE SEQUENCE [LARGE SCALE GENOMIC DNA]</scope>
    <source>
        <strain evidence="1 2">CCMP2467</strain>
    </source>
</reference>
<organism evidence="1 2">
    <name type="scientific">Symbiodinium microadriaticum</name>
    <name type="common">Dinoflagellate</name>
    <name type="synonym">Zooxanthella microadriatica</name>
    <dbReference type="NCBI Taxonomy" id="2951"/>
    <lineage>
        <taxon>Eukaryota</taxon>
        <taxon>Sar</taxon>
        <taxon>Alveolata</taxon>
        <taxon>Dinophyceae</taxon>
        <taxon>Suessiales</taxon>
        <taxon>Symbiodiniaceae</taxon>
        <taxon>Symbiodinium</taxon>
    </lineage>
</organism>
<name>A0A1Q9BQD1_SYMMI</name>
<sequence length="34" mass="3513">FSGHPGFAVAEWRASLRPCGKGLLLAVGQGAQQC</sequence>
<keyword evidence="2" id="KW-1185">Reference proteome</keyword>
<dbReference type="EMBL" id="LSRX01007036">
    <property type="protein sequence ID" value="OLP72778.1"/>
    <property type="molecule type" value="Genomic_DNA"/>
</dbReference>
<dbReference type="AlphaFoldDB" id="A0A1Q9BQD1"/>
<gene>
    <name evidence="1" type="ORF">AK812_SmicGene48083</name>
</gene>
<proteinExistence type="predicted"/>
<evidence type="ECO:0000313" key="2">
    <source>
        <dbReference type="Proteomes" id="UP000186817"/>
    </source>
</evidence>
<accession>A0A1Q9BQD1</accession>
<feature type="non-terminal residue" evidence="1">
    <location>
        <position position="1"/>
    </location>
</feature>
<evidence type="ECO:0000313" key="1">
    <source>
        <dbReference type="EMBL" id="OLP72778.1"/>
    </source>
</evidence>
<dbReference type="Proteomes" id="UP000186817">
    <property type="component" value="Unassembled WGS sequence"/>
</dbReference>
<feature type="non-terminal residue" evidence="1">
    <location>
        <position position="34"/>
    </location>
</feature>
<comment type="caution">
    <text evidence="1">The sequence shown here is derived from an EMBL/GenBank/DDBJ whole genome shotgun (WGS) entry which is preliminary data.</text>
</comment>